<gene>
    <name evidence="1" type="ORF">CG010_017525</name>
</gene>
<reference evidence="1 2" key="1">
    <citation type="journal article" date="2017" name="Genome Announc.">
        <title>Draft Genome Sequence of Agrobacterium tumefaciens Biovar 1 Strain 186, Isolated from Walnut.</title>
        <authorList>
            <person name="Poret-Peterson A.T."/>
            <person name="Bhatnagar S."/>
            <person name="McClean A.E."/>
            <person name="Kluepfel D.A."/>
        </authorList>
    </citation>
    <scope>NUCLEOTIDE SEQUENCE [LARGE SCALE GENOMIC DNA]</scope>
    <source>
        <strain evidence="1 2">186</strain>
    </source>
</reference>
<accession>A0AAP9E791</accession>
<dbReference type="AlphaFoldDB" id="A0AAP9E791"/>
<dbReference type="EMBL" id="CP042275">
    <property type="protein sequence ID" value="QDY95995.1"/>
    <property type="molecule type" value="Genomic_DNA"/>
</dbReference>
<proteinExistence type="predicted"/>
<dbReference type="RefSeq" id="WP_144030983.1">
    <property type="nucleotide sequence ID" value="NZ_CP042275.2"/>
</dbReference>
<evidence type="ECO:0000313" key="1">
    <source>
        <dbReference type="EMBL" id="QDY95995.1"/>
    </source>
</evidence>
<dbReference type="Proteomes" id="UP000222296">
    <property type="component" value="Chromosome Linear"/>
</dbReference>
<organism evidence="1 2">
    <name type="scientific">Agrobacterium tumefaciens</name>
    <dbReference type="NCBI Taxonomy" id="358"/>
    <lineage>
        <taxon>Bacteria</taxon>
        <taxon>Pseudomonadati</taxon>
        <taxon>Pseudomonadota</taxon>
        <taxon>Alphaproteobacteria</taxon>
        <taxon>Hyphomicrobiales</taxon>
        <taxon>Rhizobiaceae</taxon>
        <taxon>Rhizobium/Agrobacterium group</taxon>
        <taxon>Agrobacterium</taxon>
        <taxon>Agrobacterium tumefaciens complex</taxon>
    </lineage>
</organism>
<evidence type="ECO:0000313" key="2">
    <source>
        <dbReference type="Proteomes" id="UP000222296"/>
    </source>
</evidence>
<protein>
    <submittedName>
        <fullName evidence="1">Uncharacterized protein</fullName>
    </submittedName>
</protein>
<name>A0AAP9E791_AGRTU</name>
<sequence length="96" mass="10744">MSQSNLLSDRLRETRNLIADYRHGGVVLSSEQVELLVQCLDGCAETAKDLEIFVRDFQLVSREALDRLVPPASVTVLHMMRPGTNVVPFPRSPHNS</sequence>